<dbReference type="InterPro" id="IPR017850">
    <property type="entry name" value="Alkaline_phosphatase_core_sf"/>
</dbReference>
<organism evidence="1 2">
    <name type="scientific">Frankliniella occidentalis</name>
    <name type="common">Western flower thrips</name>
    <name type="synonym">Euthrips occidentalis</name>
    <dbReference type="NCBI Taxonomy" id="133901"/>
    <lineage>
        <taxon>Eukaryota</taxon>
        <taxon>Metazoa</taxon>
        <taxon>Ecdysozoa</taxon>
        <taxon>Arthropoda</taxon>
        <taxon>Hexapoda</taxon>
        <taxon>Insecta</taxon>
        <taxon>Pterygota</taxon>
        <taxon>Neoptera</taxon>
        <taxon>Paraneoptera</taxon>
        <taxon>Thysanoptera</taxon>
        <taxon>Terebrantia</taxon>
        <taxon>Thripoidea</taxon>
        <taxon>Thripidae</taxon>
        <taxon>Frankliniella</taxon>
    </lineage>
</organism>
<dbReference type="Proteomes" id="UP000504606">
    <property type="component" value="Unplaced"/>
</dbReference>
<dbReference type="KEGG" id="foc:127748655"/>
<sequence>PRYSDECTPIQDVTPVFDEFVRVECTSEGTEVYRDFHGFVRAQRRPRRRRGLSVLLLGADNLSRLNMVRSMPRTLAALQRLGAVNMLGYNKVDDYSYVNLVPLLSGQPSREMERRCLLDNSVFFDPCPWLWKRFARQGYTTALMEDAARLGLFHFHSPGFARKPVDVDSRPLLLAAERELPRSRARAGNTSPVCLGPRFQIQGLFDFALKFVRAMVQTRTPFFQYAWGTSLTHDYLNQAQIADPVYERFLEELEETGVLNTTALVFLSDHGNRVGPIVSTYQGHVEDRLPVLSFVLPPWMHRRYPVAVANLRHNVRRLVTVMDVHETVAQLTDLASLEEPRLRAAAEDLRGRVLAGTPPRAVSLFLPVPDTRTCEQAGVVPHFCACVHLTPVATDHPSVVQAARLLVDNINAALAPHPLCARLGLRAVRDARRGEPSSLLGQRQPPDRVREQEFLITVQTTPGDALLAGTVRHLVAENVMRLAGRVTRLNKYGNTSWCAPERALMLYCFCTEPPGVT</sequence>
<dbReference type="CDD" id="cd16021">
    <property type="entry name" value="ALP_like"/>
    <property type="match status" value="1"/>
</dbReference>
<dbReference type="GO" id="GO:0005615">
    <property type="term" value="C:extracellular space"/>
    <property type="evidence" value="ECO:0007669"/>
    <property type="project" value="TreeGrafter"/>
</dbReference>
<dbReference type="FunFam" id="3.40.720.10:FF:000017">
    <property type="entry name" value="Predicted protein"/>
    <property type="match status" value="1"/>
</dbReference>
<dbReference type="InterPro" id="IPR004245">
    <property type="entry name" value="DUF229"/>
</dbReference>
<dbReference type="OrthoDB" id="413313at2759"/>
<reference evidence="2" key="1">
    <citation type="submission" date="2025-08" db="UniProtKB">
        <authorList>
            <consortium name="RefSeq"/>
        </authorList>
    </citation>
    <scope>IDENTIFICATION</scope>
    <source>
        <tissue evidence="2">Whole organism</tissue>
    </source>
</reference>
<dbReference type="PANTHER" id="PTHR10974">
    <property type="entry name" value="FI08016P-RELATED"/>
    <property type="match status" value="1"/>
</dbReference>
<protein>
    <submittedName>
        <fullName evidence="2">Uncharacterized protein LOC127748655</fullName>
    </submittedName>
</protein>
<dbReference type="PANTHER" id="PTHR10974:SF1">
    <property type="entry name" value="FI08016P-RELATED"/>
    <property type="match status" value="1"/>
</dbReference>
<dbReference type="SUPFAM" id="SSF53649">
    <property type="entry name" value="Alkaline phosphatase-like"/>
    <property type="match status" value="1"/>
</dbReference>
<evidence type="ECO:0000313" key="1">
    <source>
        <dbReference type="Proteomes" id="UP000504606"/>
    </source>
</evidence>
<proteinExistence type="predicted"/>
<accession>A0A9C6XSB4</accession>
<dbReference type="Gene3D" id="3.40.720.10">
    <property type="entry name" value="Alkaline Phosphatase, subunit A"/>
    <property type="match status" value="1"/>
</dbReference>
<dbReference type="Pfam" id="PF02995">
    <property type="entry name" value="DUF229"/>
    <property type="match status" value="1"/>
</dbReference>
<dbReference type="GeneID" id="127748655"/>
<gene>
    <name evidence="2" type="primary">LOC127748655</name>
</gene>
<keyword evidence="1" id="KW-1185">Reference proteome</keyword>
<dbReference type="RefSeq" id="XP_052129283.1">
    <property type="nucleotide sequence ID" value="XM_052273323.1"/>
</dbReference>
<name>A0A9C6XSB4_FRAOC</name>
<dbReference type="AlphaFoldDB" id="A0A9C6XSB4"/>
<evidence type="ECO:0000313" key="2">
    <source>
        <dbReference type="RefSeq" id="XP_052129283.1"/>
    </source>
</evidence>
<feature type="non-terminal residue" evidence="2">
    <location>
        <position position="1"/>
    </location>
</feature>